<protein>
    <recommendedName>
        <fullName evidence="3">DUF2169 domain-containing protein</fullName>
    </recommendedName>
</protein>
<comment type="caution">
    <text evidence="1">The sequence shown here is derived from an EMBL/GenBank/DDBJ whole genome shotgun (WGS) entry which is preliminary data.</text>
</comment>
<dbReference type="AlphaFoldDB" id="A0A327Z7T9"/>
<evidence type="ECO:0000313" key="1">
    <source>
        <dbReference type="EMBL" id="RAK34485.1"/>
    </source>
</evidence>
<reference evidence="1 2" key="1">
    <citation type="submission" date="2018-06" db="EMBL/GenBank/DDBJ databases">
        <title>Genomic Encyclopedia of Type Strains, Phase III (KMG-III): the genomes of soil and plant-associated and newly described type strains.</title>
        <authorList>
            <person name="Whitman W."/>
        </authorList>
    </citation>
    <scope>NUCLEOTIDE SEQUENCE [LARGE SCALE GENOMIC DNA]</scope>
    <source>
        <strain evidence="1 2">CGMCC 4.7090</strain>
    </source>
</reference>
<evidence type="ECO:0000313" key="2">
    <source>
        <dbReference type="Proteomes" id="UP000249341"/>
    </source>
</evidence>
<dbReference type="EMBL" id="QLMJ01000011">
    <property type="protein sequence ID" value="RAK34485.1"/>
    <property type="molecule type" value="Genomic_DNA"/>
</dbReference>
<name>A0A327Z7T9_9ACTN</name>
<proteinExistence type="predicted"/>
<organism evidence="1 2">
    <name type="scientific">Actinoplanes lutulentus</name>
    <dbReference type="NCBI Taxonomy" id="1287878"/>
    <lineage>
        <taxon>Bacteria</taxon>
        <taxon>Bacillati</taxon>
        <taxon>Actinomycetota</taxon>
        <taxon>Actinomycetes</taxon>
        <taxon>Micromonosporales</taxon>
        <taxon>Micromonosporaceae</taxon>
        <taxon>Actinoplanes</taxon>
    </lineage>
</organism>
<sequence length="472" mass="52511">MSVIGRIESVHSTDLDRSAWSLRPHFTPRQALTAEQLNAGLDDETARQRLLNQAIHGYGVVLGLGLVTGDDGYLHLHDDCLEVTAGLALDRHGRMLYWPGGRLHLDDLAGRPPRQEGHYTLSVHYAARPPAGDDCPPVTERSRWRAESVVFTLRRGCDDADRGCPHHPRGACVGRDEYLCRRTGGRPGDLDDTVAVSDDVPWLRRRPGRLVPAPDDDWVYDPDGEVAVPLACVRICDLANRHAGEHDHDNEAEGGYAGHGHEPGHGYCPVQPGSCEVRPFVYRNPLLYELADGCDVRLPRVNEISWQDWIDDGWPAKVPWADFRERIEEGLEIRFSRPVLVSTLHEASVFLTAVVAHPDVDYGEPRRVPTGWQGYDGEWRPGVEPIGVDEDLAWGVRLRPADDWLDAEVRGRRSNLFEGAHFELTVRGQLLRDECGRTLDARPVGARGPRAARPGGDFVSVFQVAARPAANY</sequence>
<evidence type="ECO:0008006" key="3">
    <source>
        <dbReference type="Google" id="ProtNLM"/>
    </source>
</evidence>
<gene>
    <name evidence="1" type="ORF">B0I29_11184</name>
</gene>
<dbReference type="Proteomes" id="UP000249341">
    <property type="component" value="Unassembled WGS sequence"/>
</dbReference>
<accession>A0A327Z7T9</accession>
<keyword evidence="2" id="KW-1185">Reference proteome</keyword>